<evidence type="ECO:0000256" key="3">
    <source>
        <dbReference type="ARBA" id="ARBA00011918"/>
    </source>
</evidence>
<name>A0A934I7D6_9CORY</name>
<evidence type="ECO:0000256" key="2">
    <source>
        <dbReference type="ARBA" id="ARBA00008711"/>
    </source>
</evidence>
<evidence type="ECO:0000259" key="9">
    <source>
        <dbReference type="Pfam" id="PF01035"/>
    </source>
</evidence>
<dbReference type="SUPFAM" id="SSF46767">
    <property type="entry name" value="Methylated DNA-protein cysteine methyltransferase, C-terminal domain"/>
    <property type="match status" value="1"/>
</dbReference>
<evidence type="ECO:0000313" key="10">
    <source>
        <dbReference type="EMBL" id="MBI8989820.1"/>
    </source>
</evidence>
<evidence type="ECO:0000256" key="7">
    <source>
        <dbReference type="ARBA" id="ARBA00023204"/>
    </source>
</evidence>
<dbReference type="InterPro" id="IPR001497">
    <property type="entry name" value="MethylDNA_cys_MeTrfase_AS"/>
</dbReference>
<dbReference type="InterPro" id="IPR036217">
    <property type="entry name" value="MethylDNA_cys_MeTrfase_DNAb"/>
</dbReference>
<dbReference type="RefSeq" id="WP_198738849.1">
    <property type="nucleotide sequence ID" value="NZ_JAEIOS010000013.1"/>
</dbReference>
<comment type="catalytic activity">
    <reaction evidence="1">
        <text>a 4-O-methyl-thymidine in DNA + L-cysteinyl-[protein] = a thymidine in DNA + S-methyl-L-cysteinyl-[protein]</text>
        <dbReference type="Rhea" id="RHEA:53428"/>
        <dbReference type="Rhea" id="RHEA-COMP:10131"/>
        <dbReference type="Rhea" id="RHEA-COMP:10132"/>
        <dbReference type="Rhea" id="RHEA-COMP:13555"/>
        <dbReference type="Rhea" id="RHEA-COMP:13556"/>
        <dbReference type="ChEBI" id="CHEBI:29950"/>
        <dbReference type="ChEBI" id="CHEBI:82612"/>
        <dbReference type="ChEBI" id="CHEBI:137386"/>
        <dbReference type="ChEBI" id="CHEBI:137387"/>
        <dbReference type="EC" id="2.1.1.63"/>
    </reaction>
</comment>
<comment type="similarity">
    <text evidence="2">Belongs to the MGMT family.</text>
</comment>
<protein>
    <recommendedName>
        <fullName evidence="3">methylated-DNA--[protein]-cysteine S-methyltransferase</fullName>
        <ecNumber evidence="3">2.1.1.63</ecNumber>
    </recommendedName>
</protein>
<dbReference type="PROSITE" id="PS00374">
    <property type="entry name" value="MGMT"/>
    <property type="match status" value="1"/>
</dbReference>
<dbReference type="CDD" id="cd06445">
    <property type="entry name" value="ATase"/>
    <property type="match status" value="1"/>
</dbReference>
<keyword evidence="4" id="KW-0489">Methyltransferase</keyword>
<evidence type="ECO:0000256" key="5">
    <source>
        <dbReference type="ARBA" id="ARBA00022679"/>
    </source>
</evidence>
<evidence type="ECO:0000256" key="8">
    <source>
        <dbReference type="ARBA" id="ARBA00049348"/>
    </source>
</evidence>
<dbReference type="Gene3D" id="3.30.160.70">
    <property type="entry name" value="Methylated DNA-protein cysteine methyltransferase domain"/>
    <property type="match status" value="1"/>
</dbReference>
<keyword evidence="11" id="KW-1185">Reference proteome</keyword>
<dbReference type="Gene3D" id="1.10.10.10">
    <property type="entry name" value="Winged helix-like DNA-binding domain superfamily/Winged helix DNA-binding domain"/>
    <property type="match status" value="1"/>
</dbReference>
<evidence type="ECO:0000313" key="11">
    <source>
        <dbReference type="Proteomes" id="UP000645966"/>
    </source>
</evidence>
<gene>
    <name evidence="10" type="ORF">JDV75_08610</name>
</gene>
<reference evidence="10" key="1">
    <citation type="submission" date="2020-12" db="EMBL/GenBank/DDBJ databases">
        <title>Genome public.</title>
        <authorList>
            <person name="Sun Q."/>
        </authorList>
    </citation>
    <scope>NUCLEOTIDE SEQUENCE</scope>
    <source>
        <strain evidence="10">CCM 8863</strain>
    </source>
</reference>
<accession>A0A934I7D6</accession>
<dbReference type="GO" id="GO:0006281">
    <property type="term" value="P:DNA repair"/>
    <property type="evidence" value="ECO:0007669"/>
    <property type="project" value="UniProtKB-KW"/>
</dbReference>
<feature type="domain" description="Methylated-DNA-[protein]-cysteine S-methyltransferase DNA binding" evidence="9">
    <location>
        <begin position="78"/>
        <end position="157"/>
    </location>
</feature>
<comment type="catalytic activity">
    <reaction evidence="8">
        <text>a 6-O-methyl-2'-deoxyguanosine in DNA + L-cysteinyl-[protein] = S-methyl-L-cysteinyl-[protein] + a 2'-deoxyguanosine in DNA</text>
        <dbReference type="Rhea" id="RHEA:24000"/>
        <dbReference type="Rhea" id="RHEA-COMP:10131"/>
        <dbReference type="Rhea" id="RHEA-COMP:10132"/>
        <dbReference type="Rhea" id="RHEA-COMP:11367"/>
        <dbReference type="Rhea" id="RHEA-COMP:11368"/>
        <dbReference type="ChEBI" id="CHEBI:29950"/>
        <dbReference type="ChEBI" id="CHEBI:82612"/>
        <dbReference type="ChEBI" id="CHEBI:85445"/>
        <dbReference type="ChEBI" id="CHEBI:85448"/>
        <dbReference type="EC" id="2.1.1.63"/>
    </reaction>
</comment>
<dbReference type="PANTHER" id="PTHR10815:SF13">
    <property type="entry name" value="METHYLATED-DNA--PROTEIN-CYSTEINE METHYLTRANSFERASE"/>
    <property type="match status" value="1"/>
</dbReference>
<dbReference type="InterPro" id="IPR036388">
    <property type="entry name" value="WH-like_DNA-bd_sf"/>
</dbReference>
<keyword evidence="5" id="KW-0808">Transferase</keyword>
<dbReference type="InterPro" id="IPR036631">
    <property type="entry name" value="MGMT_N_sf"/>
</dbReference>
<comment type="caution">
    <text evidence="10">The sequence shown here is derived from an EMBL/GenBank/DDBJ whole genome shotgun (WGS) entry which is preliminary data.</text>
</comment>
<dbReference type="NCBIfam" id="TIGR00589">
    <property type="entry name" value="ogt"/>
    <property type="match status" value="1"/>
</dbReference>
<evidence type="ECO:0000256" key="6">
    <source>
        <dbReference type="ARBA" id="ARBA00022763"/>
    </source>
</evidence>
<dbReference type="Proteomes" id="UP000645966">
    <property type="component" value="Unassembled WGS sequence"/>
</dbReference>
<dbReference type="InterPro" id="IPR014048">
    <property type="entry name" value="MethylDNA_cys_MeTrfase_DNA-bd"/>
</dbReference>
<sequence>MNTCAFRTLDTPFGPLTVVAGDAGVFRVLFRGALVDDPSGSGAAACHAAQAVGELGEYLAGGRQVFGVSLDVPEPVTFTQRAQAALRGIPFGETVSYARLAELAGSPAAFRAAGSACASNPLPVLVPCHRVLASGGRIGGFAGGVDFKRGLLALEGVDVPGAS</sequence>
<dbReference type="SUPFAM" id="SSF53155">
    <property type="entry name" value="Methylated DNA-protein cysteine methyltransferase domain"/>
    <property type="match status" value="1"/>
</dbReference>
<keyword evidence="6" id="KW-0227">DNA damage</keyword>
<dbReference type="EC" id="2.1.1.63" evidence="3"/>
<proteinExistence type="inferred from homology"/>
<dbReference type="PANTHER" id="PTHR10815">
    <property type="entry name" value="METHYLATED-DNA--PROTEIN-CYSTEINE METHYLTRANSFERASE"/>
    <property type="match status" value="1"/>
</dbReference>
<dbReference type="FunFam" id="1.10.10.10:FF:000214">
    <property type="entry name" value="Methylated-DNA--protein-cysteine methyltransferase"/>
    <property type="match status" value="1"/>
</dbReference>
<organism evidence="10 11">
    <name type="scientific">Corynebacterium meridianum</name>
    <dbReference type="NCBI Taxonomy" id="2765363"/>
    <lineage>
        <taxon>Bacteria</taxon>
        <taxon>Bacillati</taxon>
        <taxon>Actinomycetota</taxon>
        <taxon>Actinomycetes</taxon>
        <taxon>Mycobacteriales</taxon>
        <taxon>Corynebacteriaceae</taxon>
        <taxon>Corynebacterium</taxon>
    </lineage>
</organism>
<dbReference type="Pfam" id="PF01035">
    <property type="entry name" value="DNA_binding_1"/>
    <property type="match status" value="1"/>
</dbReference>
<evidence type="ECO:0000256" key="1">
    <source>
        <dbReference type="ARBA" id="ARBA00001286"/>
    </source>
</evidence>
<evidence type="ECO:0000256" key="4">
    <source>
        <dbReference type="ARBA" id="ARBA00022603"/>
    </source>
</evidence>
<dbReference type="EMBL" id="JAEIOS010000013">
    <property type="protein sequence ID" value="MBI8989820.1"/>
    <property type="molecule type" value="Genomic_DNA"/>
</dbReference>
<dbReference type="GO" id="GO:0032259">
    <property type="term" value="P:methylation"/>
    <property type="evidence" value="ECO:0007669"/>
    <property type="project" value="UniProtKB-KW"/>
</dbReference>
<dbReference type="GO" id="GO:0003908">
    <property type="term" value="F:methylated-DNA-[protein]-cysteine S-methyltransferase activity"/>
    <property type="evidence" value="ECO:0007669"/>
    <property type="project" value="UniProtKB-EC"/>
</dbReference>
<keyword evidence="7" id="KW-0234">DNA repair</keyword>
<dbReference type="AlphaFoldDB" id="A0A934I7D6"/>